<evidence type="ECO:0000313" key="2">
    <source>
        <dbReference type="EMBL" id="AVL27453.1"/>
    </source>
</evidence>
<feature type="compositionally biased region" description="Acidic residues" evidence="1">
    <location>
        <begin position="190"/>
        <end position="201"/>
    </location>
</feature>
<accession>A0A2P1ED42</accession>
<reference evidence="2" key="1">
    <citation type="journal article" date="2018" name="Phytochemistry">
        <title>Biochemical characterization of microbial type terpene synthases in two closely related species of hornworts, Anthoceros punctatus and Anthoceros agrestis.</title>
        <authorList>
            <person name="Xiong W."/>
            <person name="Fu J."/>
            <person name="Kollner T.G."/>
            <person name="Chen X."/>
            <person name="Jia Q."/>
            <person name="Guo H."/>
            <person name="Qian P."/>
            <person name="Guo H."/>
            <person name="Wu G."/>
            <person name="Chen F."/>
        </authorList>
    </citation>
    <scope>NUCLEOTIDE SEQUENCE</scope>
</reference>
<proteinExistence type="evidence at transcript level"/>
<sequence length="436" mass="47641">MVVPYLETEPVVDAMATIGAGVHAYDSSCNTPWLPDVPAALQAAMAAAKQALPACKLENDRIPSPEDIELPLPAAEVEKLAGGSEYMAEWWEKGGVSRFMEARGMKHLQDRLGGLVIVGHNCARFLMPRVVNARVFQAMACTITVAFLADDLCFDEDMPAFRPGDVHRGDPGKAQAFVRAWCNALREGGDPDPNEVGNESEDVAREDVARGSEDVARLLAWASSSGRELRALSTPECFHAVVEDFVEFAEACLALQRDGKEEGRYARDLDSYSLPRAYTGAVMPVCIMVEIALQVFLPSHVRAHPGIRKLQFAVALQVDFLNDIFSYNRDVVAAADTGTAVYNLVAVVMESEGLEPVQALRRAVEVVNSYNRAFLEAEAELPAAWGSPALDSAVRRYVLGLKQMVSGHIFYCTSCLPHRYWWPDLPPSHAPPAIPS</sequence>
<evidence type="ECO:0000256" key="1">
    <source>
        <dbReference type="SAM" id="MobiDB-lite"/>
    </source>
</evidence>
<dbReference type="AlphaFoldDB" id="A0A2P1ED42"/>
<gene>
    <name evidence="2" type="primary">MTPSL3</name>
</gene>
<name>A0A2P1ED42_ANTPU</name>
<dbReference type="InterPro" id="IPR008949">
    <property type="entry name" value="Isoprenoid_synthase_dom_sf"/>
</dbReference>
<dbReference type="Gene3D" id="1.10.600.10">
    <property type="entry name" value="Farnesyl Diphosphate Synthase"/>
    <property type="match status" value="1"/>
</dbReference>
<dbReference type="SUPFAM" id="SSF48576">
    <property type="entry name" value="Terpenoid synthases"/>
    <property type="match status" value="1"/>
</dbReference>
<dbReference type="EMBL" id="MF417638">
    <property type="protein sequence ID" value="AVL27453.1"/>
    <property type="molecule type" value="mRNA"/>
</dbReference>
<protein>
    <submittedName>
        <fullName evidence="2">Terpine synthase-like protein MTPSL3</fullName>
    </submittedName>
</protein>
<dbReference type="Pfam" id="PF19086">
    <property type="entry name" value="Terpene_syn_C_2"/>
    <property type="match status" value="1"/>
</dbReference>
<organism evidence="2">
    <name type="scientific">Anthoceros punctatus</name>
    <name type="common">Hornwort</name>
    <dbReference type="NCBI Taxonomy" id="3234"/>
    <lineage>
        <taxon>Eukaryota</taxon>
        <taxon>Viridiplantae</taxon>
        <taxon>Streptophyta</taxon>
        <taxon>Embryophyta</taxon>
        <taxon>Anthocerotophyta</taxon>
        <taxon>Anthocerotopsida</taxon>
        <taxon>Anthocerotidae</taxon>
        <taxon>Anthocerotales</taxon>
        <taxon>Anthocerotaceae</taxon>
        <taxon>Anthoceros</taxon>
    </lineage>
</organism>
<feature type="region of interest" description="Disordered" evidence="1">
    <location>
        <begin position="188"/>
        <end position="209"/>
    </location>
</feature>